<proteinExistence type="predicted"/>
<reference evidence="1" key="1">
    <citation type="submission" date="2021-06" db="EMBL/GenBank/DDBJ databases">
        <authorList>
            <person name="Kallberg Y."/>
            <person name="Tangrot J."/>
            <person name="Rosling A."/>
        </authorList>
    </citation>
    <scope>NUCLEOTIDE SEQUENCE</scope>
    <source>
        <strain evidence="1">MA453B</strain>
    </source>
</reference>
<protein>
    <submittedName>
        <fullName evidence="1">3156_t:CDS:1</fullName>
    </submittedName>
</protein>
<evidence type="ECO:0000313" key="1">
    <source>
        <dbReference type="EMBL" id="CAG8560476.1"/>
    </source>
</evidence>
<keyword evidence="2" id="KW-1185">Reference proteome</keyword>
<feature type="non-terminal residue" evidence="1">
    <location>
        <position position="1"/>
    </location>
</feature>
<comment type="caution">
    <text evidence="1">The sequence shown here is derived from an EMBL/GenBank/DDBJ whole genome shotgun (WGS) entry which is preliminary data.</text>
</comment>
<evidence type="ECO:0000313" key="2">
    <source>
        <dbReference type="Proteomes" id="UP000789405"/>
    </source>
</evidence>
<dbReference type="Proteomes" id="UP000789405">
    <property type="component" value="Unassembled WGS sequence"/>
</dbReference>
<dbReference type="EMBL" id="CAJVPY010002433">
    <property type="protein sequence ID" value="CAG8560476.1"/>
    <property type="molecule type" value="Genomic_DNA"/>
</dbReference>
<name>A0A9N9FW55_9GLOM</name>
<organism evidence="1 2">
    <name type="scientific">Dentiscutata erythropus</name>
    <dbReference type="NCBI Taxonomy" id="1348616"/>
    <lineage>
        <taxon>Eukaryota</taxon>
        <taxon>Fungi</taxon>
        <taxon>Fungi incertae sedis</taxon>
        <taxon>Mucoromycota</taxon>
        <taxon>Glomeromycotina</taxon>
        <taxon>Glomeromycetes</taxon>
        <taxon>Diversisporales</taxon>
        <taxon>Gigasporaceae</taxon>
        <taxon>Dentiscutata</taxon>
    </lineage>
</organism>
<dbReference type="AlphaFoldDB" id="A0A9N9FW55"/>
<accession>A0A9N9FW55</accession>
<sequence>AVSIDLKRRNLRESCTSDFDCTTNICRTVDRDGNKCQLSCTYKELILVLLKTLHTKATAVLVLFLIKMDGRNYDTPGRCATDSETVTIV</sequence>
<gene>
    <name evidence="1" type="ORF">DERYTH_LOCUS5712</name>
</gene>